<dbReference type="PROSITE" id="PS51910">
    <property type="entry name" value="GH18_2"/>
    <property type="match status" value="1"/>
</dbReference>
<keyword evidence="8" id="KW-1185">Reference proteome</keyword>
<dbReference type="InterPro" id="IPR017853">
    <property type="entry name" value="GH"/>
</dbReference>
<reference evidence="7" key="1">
    <citation type="journal article" date="2022" name="bioRxiv">
        <title>Discovery and biosynthetic assessment of Streptomyces ortus sp nov. isolated from a deep-sea sponge.</title>
        <authorList>
            <person name="Williams S.E."/>
        </authorList>
    </citation>
    <scope>NUCLEOTIDE SEQUENCE</scope>
    <source>
        <strain evidence="7">A15ISP2-DRY2</strain>
    </source>
</reference>
<dbReference type="PROSITE" id="PS51173">
    <property type="entry name" value="CBM2"/>
    <property type="match status" value="1"/>
</dbReference>
<accession>A0ABT3V9W8</accession>
<evidence type="ECO:0000256" key="3">
    <source>
        <dbReference type="SAM" id="MobiDB-lite"/>
    </source>
</evidence>
<evidence type="ECO:0000256" key="1">
    <source>
        <dbReference type="ARBA" id="ARBA00022729"/>
    </source>
</evidence>
<dbReference type="CDD" id="cd06543">
    <property type="entry name" value="GH18_PF-ChiA-like"/>
    <property type="match status" value="1"/>
</dbReference>
<dbReference type="PANTHER" id="PTHR42976:SF1">
    <property type="entry name" value="GH18 DOMAIN-CONTAINING PROTEIN-RELATED"/>
    <property type="match status" value="1"/>
</dbReference>
<dbReference type="Gene3D" id="2.60.40.290">
    <property type="match status" value="1"/>
</dbReference>
<feature type="chain" id="PRO_5045253827" evidence="4">
    <location>
        <begin position="38"/>
        <end position="493"/>
    </location>
</feature>
<evidence type="ECO:0000259" key="6">
    <source>
        <dbReference type="PROSITE" id="PS51910"/>
    </source>
</evidence>
<dbReference type="Pfam" id="PF00553">
    <property type="entry name" value="CBM_2"/>
    <property type="match status" value="1"/>
</dbReference>
<sequence>MSTHRRMASGRNKAIGGVVAAAVVGGGAFLFSGTAQAAGVGAAYTKTSDWSTGYTAQYVVANDGAGAKTDWTLEFDLPAGAKLSSLWNAESKVSGQHVTVKPPSWDKDGLAKGETVTVGFVVRGSGDPTGCLVDGAKCSVDDGATPEPTGRPTQTPTSSPSAEPTKATATPTATATATKSPSASPTPSGSTGSGTAATAGFAPYVDTSLYPAFDLLAHSAATGVKEYNLAFVTDGGGCTPKWGGVTDLGGDAVAAQIGALRAKGGDVRVSFGGAAGSELALNCSSADALAAAYGKAVDAYDLTKVDFDVEGGALPDKAANTRRAQAIAKLQDQHPGLDVSFTLPVMPEGLTQDGVSLLADARANGVGIDTVNIMAMDYGPAYSDDMGTYAEQAATATQAQIKGVLGLSDSAAWKAVAVTPMIGVNDVASEIFKVEDATQLVKFAESKGLGWLSLWSATRDKQCAGGTKPTADATCSSVLQDANAFSKAFAAYK</sequence>
<dbReference type="InterPro" id="IPR052750">
    <property type="entry name" value="GH18_Chitinase"/>
</dbReference>
<name>A0ABT3V9W8_9ACTN</name>
<dbReference type="Gene3D" id="3.20.20.80">
    <property type="entry name" value="Glycosidases"/>
    <property type="match status" value="1"/>
</dbReference>
<feature type="domain" description="GH18" evidence="6">
    <location>
        <begin position="199"/>
        <end position="481"/>
    </location>
</feature>
<dbReference type="SUPFAM" id="SSF51445">
    <property type="entry name" value="(Trans)glycosidases"/>
    <property type="match status" value="1"/>
</dbReference>
<feature type="domain" description="CBM2" evidence="5">
    <location>
        <begin position="33"/>
        <end position="141"/>
    </location>
</feature>
<dbReference type="RefSeq" id="WP_267028942.1">
    <property type="nucleotide sequence ID" value="NZ_JAIFZO010000002.1"/>
</dbReference>
<dbReference type="Proteomes" id="UP001165590">
    <property type="component" value="Unassembled WGS sequence"/>
</dbReference>
<dbReference type="InterPro" id="IPR001919">
    <property type="entry name" value="CBD2"/>
</dbReference>
<dbReference type="EMBL" id="JAIFZO010000002">
    <property type="protein sequence ID" value="MCX4236432.1"/>
    <property type="molecule type" value="Genomic_DNA"/>
</dbReference>
<comment type="caution">
    <text evidence="7">The sequence shown here is derived from an EMBL/GenBank/DDBJ whole genome shotgun (WGS) entry which is preliminary data.</text>
</comment>
<organism evidence="7 8">
    <name type="scientific">Streptomyces ortus</name>
    <dbReference type="NCBI Taxonomy" id="2867268"/>
    <lineage>
        <taxon>Bacteria</taxon>
        <taxon>Bacillati</taxon>
        <taxon>Actinomycetota</taxon>
        <taxon>Actinomycetes</taxon>
        <taxon>Kitasatosporales</taxon>
        <taxon>Streptomycetaceae</taxon>
        <taxon>Streptomyces</taxon>
    </lineage>
</organism>
<keyword evidence="2" id="KW-0624">Polysaccharide degradation</keyword>
<dbReference type="PANTHER" id="PTHR42976">
    <property type="entry name" value="BIFUNCTIONAL CHITINASE/LYSOZYME-RELATED"/>
    <property type="match status" value="1"/>
</dbReference>
<evidence type="ECO:0000313" key="7">
    <source>
        <dbReference type="EMBL" id="MCX4236432.1"/>
    </source>
</evidence>
<gene>
    <name evidence="7" type="ORF">K3769_27400</name>
</gene>
<evidence type="ECO:0000313" key="8">
    <source>
        <dbReference type="Proteomes" id="UP001165590"/>
    </source>
</evidence>
<feature type="region of interest" description="Disordered" evidence="3">
    <location>
        <begin position="142"/>
        <end position="195"/>
    </location>
</feature>
<dbReference type="InterPro" id="IPR012291">
    <property type="entry name" value="CBM2_carb-bd_dom_sf"/>
</dbReference>
<keyword evidence="2" id="KW-0119">Carbohydrate metabolism</keyword>
<dbReference type="InterPro" id="IPR001223">
    <property type="entry name" value="Glyco_hydro18_cat"/>
</dbReference>
<evidence type="ECO:0000256" key="2">
    <source>
        <dbReference type="ARBA" id="ARBA00023326"/>
    </source>
</evidence>
<dbReference type="InterPro" id="IPR008965">
    <property type="entry name" value="CBM2/CBM3_carb-bd_dom_sf"/>
</dbReference>
<dbReference type="SUPFAM" id="SSF49384">
    <property type="entry name" value="Carbohydrate-binding domain"/>
    <property type="match status" value="1"/>
</dbReference>
<keyword evidence="1 4" id="KW-0732">Signal</keyword>
<dbReference type="SMART" id="SM00637">
    <property type="entry name" value="CBD_II"/>
    <property type="match status" value="1"/>
</dbReference>
<evidence type="ECO:0000259" key="5">
    <source>
        <dbReference type="PROSITE" id="PS51173"/>
    </source>
</evidence>
<feature type="compositionally biased region" description="Low complexity" evidence="3">
    <location>
        <begin position="148"/>
        <end position="195"/>
    </location>
</feature>
<proteinExistence type="predicted"/>
<evidence type="ECO:0000256" key="4">
    <source>
        <dbReference type="SAM" id="SignalP"/>
    </source>
</evidence>
<feature type="signal peptide" evidence="4">
    <location>
        <begin position="1"/>
        <end position="37"/>
    </location>
</feature>
<protein>
    <submittedName>
        <fullName evidence="7">Cellulose binding domain-containing protein</fullName>
    </submittedName>
</protein>